<sequence>MISKKILLGLSCLAMATAVPTSAVAQGVDRSPPSPELKNKGETAWEAYKTMTFHPQPDQHLTDPIIKGAIDLHAHFGPDSYERQRDAFEIARRAKESGMRGLVFKNHWSESASTAFLVRKYAGADGLEAFGGIALNTTVGGINPQAIRYFVDVQGGYAKIVWFPTHDSEHEVTYPHETRRFVRTSRDGKLIPEVNEVLDLIAQHKLTLATGHVFPAEMLMLVTEARKKGIEHIIITHPGLGPQFTDPTIEQLKQVTAMGAYAEVVASELMAPALRDSTIKMIRAVGPAHVFVSSDAGLPGYNHPDALVLAIRELRKAGFTDADLDLMFRKNPAWLIGLPPLPG</sequence>
<keyword evidence="1" id="KW-0732">Signal</keyword>
<proteinExistence type="predicted"/>
<protein>
    <recommendedName>
        <fullName evidence="4">Histidinol phosphatase</fullName>
    </recommendedName>
</protein>
<feature type="chain" id="PRO_5040742805" description="Histidinol phosphatase" evidence="1">
    <location>
        <begin position="26"/>
        <end position="343"/>
    </location>
</feature>
<dbReference type="Gene3D" id="3.20.20.140">
    <property type="entry name" value="Metal-dependent hydrolases"/>
    <property type="match status" value="1"/>
</dbReference>
<dbReference type="Pfam" id="PF19799">
    <property type="entry name" value="DUF6282"/>
    <property type="match status" value="1"/>
</dbReference>
<dbReference type="EMBL" id="JAHGAW010000006">
    <property type="protein sequence ID" value="MBT2187351.1"/>
    <property type="molecule type" value="Genomic_DNA"/>
</dbReference>
<evidence type="ECO:0000256" key="1">
    <source>
        <dbReference type="SAM" id="SignalP"/>
    </source>
</evidence>
<gene>
    <name evidence="2" type="ORF">KK488_10380</name>
</gene>
<keyword evidence="3" id="KW-1185">Reference proteome</keyword>
<evidence type="ECO:0008006" key="4">
    <source>
        <dbReference type="Google" id="ProtNLM"/>
    </source>
</evidence>
<dbReference type="AlphaFoldDB" id="A0A9X1IRD5"/>
<reference evidence="2" key="1">
    <citation type="submission" date="2021-05" db="EMBL/GenBank/DDBJ databases">
        <title>Genome of Sphingobium sp. strain.</title>
        <authorList>
            <person name="Fan R."/>
        </authorList>
    </citation>
    <scope>NUCLEOTIDE SEQUENCE</scope>
    <source>
        <strain evidence="2">H33</strain>
    </source>
</reference>
<dbReference type="SUPFAM" id="SSF51556">
    <property type="entry name" value="Metallo-dependent hydrolases"/>
    <property type="match status" value="1"/>
</dbReference>
<evidence type="ECO:0000313" key="2">
    <source>
        <dbReference type="EMBL" id="MBT2187351.1"/>
    </source>
</evidence>
<feature type="signal peptide" evidence="1">
    <location>
        <begin position="1"/>
        <end position="25"/>
    </location>
</feature>
<evidence type="ECO:0000313" key="3">
    <source>
        <dbReference type="Proteomes" id="UP001138757"/>
    </source>
</evidence>
<dbReference type="InterPro" id="IPR046249">
    <property type="entry name" value="DUF6282"/>
</dbReference>
<comment type="caution">
    <text evidence="2">The sequence shown here is derived from an EMBL/GenBank/DDBJ whole genome shotgun (WGS) entry which is preliminary data.</text>
</comment>
<dbReference type="InterPro" id="IPR032466">
    <property type="entry name" value="Metal_Hydrolase"/>
</dbReference>
<accession>A0A9X1IRD5</accession>
<dbReference type="RefSeq" id="WP_214623225.1">
    <property type="nucleotide sequence ID" value="NZ_JAHGAW010000006.1"/>
</dbReference>
<name>A0A9X1IRD5_9SPHN</name>
<dbReference type="Proteomes" id="UP001138757">
    <property type="component" value="Unassembled WGS sequence"/>
</dbReference>
<organism evidence="2 3">
    <name type="scientific">Sphingobium nicotianae</name>
    <dbReference type="NCBI Taxonomy" id="2782607"/>
    <lineage>
        <taxon>Bacteria</taxon>
        <taxon>Pseudomonadati</taxon>
        <taxon>Pseudomonadota</taxon>
        <taxon>Alphaproteobacteria</taxon>
        <taxon>Sphingomonadales</taxon>
        <taxon>Sphingomonadaceae</taxon>
        <taxon>Sphingobium</taxon>
    </lineage>
</organism>